<sequence>MNTPELTAEENDFLVSTSQVNAEGVHVWQFDPTCPVDVVRHKLSGRYPFRMNRHEYYEIVFLRSGSVMWQVQDSMVGENEGDLFIMTNPKYHRVTEHSSSEIQAESLFFHPELVKSAWGSDFRALEDFFSRDRSLPHVFPAECGLPQEIHHLIQQISTKLPATDLRARLTVRAYLKMILVLLMTHAGMPERSSVTGSDRRRVAFDSFKPLFQLLEKRYSEPVSPNDAARVMHMSPSNFRRTFKQVTGQSFVSYLNNFRVAKAQELLASSDMPISEVGLETGFCDQSYFGMIFRRLTQATPRQYRRQIQQVRRHKDYDRATSSYFYNA</sequence>
<dbReference type="AlphaFoldDB" id="A0A2Z5G5Q3"/>
<gene>
    <name evidence="5" type="ORF">ACPOL_4614</name>
</gene>
<proteinExistence type="predicted"/>
<keyword evidence="6" id="KW-1185">Reference proteome</keyword>
<feature type="domain" description="HTH araC/xylS-type" evidence="4">
    <location>
        <begin position="208"/>
        <end position="306"/>
    </location>
</feature>
<dbReference type="SUPFAM" id="SSF51215">
    <property type="entry name" value="Regulatory protein AraC"/>
    <property type="match status" value="1"/>
</dbReference>
<evidence type="ECO:0000256" key="1">
    <source>
        <dbReference type="ARBA" id="ARBA00023015"/>
    </source>
</evidence>
<accession>A0A2Z5G5Q3</accession>
<dbReference type="KEGG" id="abas:ACPOL_4614"/>
<evidence type="ECO:0000259" key="4">
    <source>
        <dbReference type="PROSITE" id="PS01124"/>
    </source>
</evidence>
<dbReference type="InterPro" id="IPR018062">
    <property type="entry name" value="HTH_AraC-typ_CS"/>
</dbReference>
<dbReference type="InterPro" id="IPR037923">
    <property type="entry name" value="HTH-like"/>
</dbReference>
<keyword evidence="2" id="KW-0238">DNA-binding</keyword>
<organism evidence="5 6">
    <name type="scientific">Acidisarcina polymorpha</name>
    <dbReference type="NCBI Taxonomy" id="2211140"/>
    <lineage>
        <taxon>Bacteria</taxon>
        <taxon>Pseudomonadati</taxon>
        <taxon>Acidobacteriota</taxon>
        <taxon>Terriglobia</taxon>
        <taxon>Terriglobales</taxon>
        <taxon>Acidobacteriaceae</taxon>
        <taxon>Acidisarcina</taxon>
    </lineage>
</organism>
<dbReference type="Proteomes" id="UP000253606">
    <property type="component" value="Chromosome"/>
</dbReference>
<dbReference type="EMBL" id="CP030840">
    <property type="protein sequence ID" value="AXC13886.1"/>
    <property type="molecule type" value="Genomic_DNA"/>
</dbReference>
<dbReference type="Pfam" id="PF02311">
    <property type="entry name" value="AraC_binding"/>
    <property type="match status" value="1"/>
</dbReference>
<protein>
    <submittedName>
        <fullName evidence="5">Transcriptional regulator, AraC family</fullName>
    </submittedName>
</protein>
<evidence type="ECO:0000313" key="5">
    <source>
        <dbReference type="EMBL" id="AXC13886.1"/>
    </source>
</evidence>
<dbReference type="PANTHER" id="PTHR43280:SF28">
    <property type="entry name" value="HTH-TYPE TRANSCRIPTIONAL ACTIVATOR RHAS"/>
    <property type="match status" value="1"/>
</dbReference>
<dbReference type="PROSITE" id="PS00041">
    <property type="entry name" value="HTH_ARAC_FAMILY_1"/>
    <property type="match status" value="1"/>
</dbReference>
<dbReference type="InterPro" id="IPR018060">
    <property type="entry name" value="HTH_AraC"/>
</dbReference>
<dbReference type="PROSITE" id="PS01124">
    <property type="entry name" value="HTH_ARAC_FAMILY_2"/>
    <property type="match status" value="1"/>
</dbReference>
<keyword evidence="3" id="KW-0804">Transcription</keyword>
<dbReference type="GO" id="GO:0043565">
    <property type="term" value="F:sequence-specific DNA binding"/>
    <property type="evidence" value="ECO:0007669"/>
    <property type="project" value="InterPro"/>
</dbReference>
<name>A0A2Z5G5Q3_9BACT</name>
<dbReference type="Gene3D" id="1.10.10.60">
    <property type="entry name" value="Homeodomain-like"/>
    <property type="match status" value="2"/>
</dbReference>
<dbReference type="InterPro" id="IPR009057">
    <property type="entry name" value="Homeodomain-like_sf"/>
</dbReference>
<evidence type="ECO:0000313" key="6">
    <source>
        <dbReference type="Proteomes" id="UP000253606"/>
    </source>
</evidence>
<dbReference type="InterPro" id="IPR003313">
    <property type="entry name" value="AraC-bd"/>
</dbReference>
<dbReference type="GO" id="GO:0003700">
    <property type="term" value="F:DNA-binding transcription factor activity"/>
    <property type="evidence" value="ECO:0007669"/>
    <property type="project" value="InterPro"/>
</dbReference>
<dbReference type="PANTHER" id="PTHR43280">
    <property type="entry name" value="ARAC-FAMILY TRANSCRIPTIONAL REGULATOR"/>
    <property type="match status" value="1"/>
</dbReference>
<evidence type="ECO:0000256" key="3">
    <source>
        <dbReference type="ARBA" id="ARBA00023163"/>
    </source>
</evidence>
<evidence type="ECO:0000256" key="2">
    <source>
        <dbReference type="ARBA" id="ARBA00023125"/>
    </source>
</evidence>
<dbReference type="SUPFAM" id="SSF46689">
    <property type="entry name" value="Homeodomain-like"/>
    <property type="match status" value="2"/>
</dbReference>
<keyword evidence="1" id="KW-0805">Transcription regulation</keyword>
<reference evidence="5 6" key="1">
    <citation type="journal article" date="2018" name="Front. Microbiol.">
        <title>Hydrolytic Capabilities as a Key to Environmental Success: Chitinolytic and Cellulolytic Acidobacteria From Acidic Sub-arctic Soils and Boreal Peatlands.</title>
        <authorList>
            <person name="Belova S.E."/>
            <person name="Ravin N.V."/>
            <person name="Pankratov T.A."/>
            <person name="Rakitin A.L."/>
            <person name="Ivanova A.A."/>
            <person name="Beletsky A.V."/>
            <person name="Mardanov A.V."/>
            <person name="Sinninghe Damste J.S."/>
            <person name="Dedysh S.N."/>
        </authorList>
    </citation>
    <scope>NUCLEOTIDE SEQUENCE [LARGE SCALE GENOMIC DNA]</scope>
    <source>
        <strain evidence="5 6">SBC82</strain>
    </source>
</reference>
<dbReference type="SMART" id="SM00342">
    <property type="entry name" value="HTH_ARAC"/>
    <property type="match status" value="1"/>
</dbReference>
<dbReference type="Pfam" id="PF12833">
    <property type="entry name" value="HTH_18"/>
    <property type="match status" value="1"/>
</dbReference>